<evidence type="ECO:0000259" key="17">
    <source>
        <dbReference type="PROSITE" id="PS50112"/>
    </source>
</evidence>
<evidence type="ECO:0000256" key="1">
    <source>
        <dbReference type="ARBA" id="ARBA00000085"/>
    </source>
</evidence>
<dbReference type="FunFam" id="3.30.450.20:FF:000099">
    <property type="entry name" value="Sensory box sensor histidine kinase"/>
    <property type="match status" value="1"/>
</dbReference>
<feature type="region of interest" description="Disordered" evidence="14">
    <location>
        <begin position="588"/>
        <end position="618"/>
    </location>
</feature>
<dbReference type="SMART" id="SM00387">
    <property type="entry name" value="HATPase_c"/>
    <property type="match status" value="1"/>
</dbReference>
<keyword evidence="4" id="KW-0963">Cytoplasm</keyword>
<dbReference type="PANTHER" id="PTHR43047">
    <property type="entry name" value="TWO-COMPONENT HISTIDINE PROTEIN KINASE"/>
    <property type="match status" value="1"/>
</dbReference>
<dbReference type="EC" id="2.7.13.3" evidence="3"/>
<dbReference type="CDD" id="cd17546">
    <property type="entry name" value="REC_hyHK_CKI1_RcsC-like"/>
    <property type="match status" value="1"/>
</dbReference>
<keyword evidence="10" id="KW-0902">Two-component regulatory system</keyword>
<dbReference type="Pfam" id="PF02518">
    <property type="entry name" value="HATPase_c"/>
    <property type="match status" value="1"/>
</dbReference>
<evidence type="ECO:0000256" key="7">
    <source>
        <dbReference type="ARBA" id="ARBA00022741"/>
    </source>
</evidence>
<dbReference type="PROSITE" id="PS50112">
    <property type="entry name" value="PAS"/>
    <property type="match status" value="1"/>
</dbReference>
<reference evidence="18 19" key="1">
    <citation type="submission" date="2016-10" db="EMBL/GenBank/DDBJ databases">
        <title>Draft genome sequence of Coniochaeta ligniaria NRRL30616, a lignocellulolytic fungus for bioabatement of inhibitors in plant biomass hydrolysates.</title>
        <authorList>
            <consortium name="DOE Joint Genome Institute"/>
            <person name="Jimenez D.J."/>
            <person name="Hector R.E."/>
            <person name="Riley R."/>
            <person name="Sun H."/>
            <person name="Grigoriev I.V."/>
            <person name="Van Elsas J.D."/>
            <person name="Nichols N.N."/>
        </authorList>
    </citation>
    <scope>NUCLEOTIDE SEQUENCE [LARGE SCALE GENOMIC DNA]</scope>
    <source>
        <strain evidence="18 19">NRRL 30616</strain>
    </source>
</reference>
<keyword evidence="13" id="KW-0175">Coiled coil</keyword>
<gene>
    <name evidence="18" type="ORF">CONLIGDRAFT_550207</name>
</gene>
<dbReference type="GO" id="GO:0009927">
    <property type="term" value="F:histidine phosphotransfer kinase activity"/>
    <property type="evidence" value="ECO:0007669"/>
    <property type="project" value="TreeGrafter"/>
</dbReference>
<dbReference type="PROSITE" id="PS50109">
    <property type="entry name" value="HIS_KIN"/>
    <property type="match status" value="1"/>
</dbReference>
<dbReference type="GO" id="GO:1900745">
    <property type="term" value="P:positive regulation of p38MAPK cascade"/>
    <property type="evidence" value="ECO:0007669"/>
    <property type="project" value="UniProtKB-ARBA"/>
</dbReference>
<dbReference type="CDD" id="cd16922">
    <property type="entry name" value="HATPase_EvgS-ArcB-TorS-like"/>
    <property type="match status" value="1"/>
</dbReference>
<dbReference type="SUPFAM" id="SSF47384">
    <property type="entry name" value="Homodimeric domain of signal transducing histidine kinase"/>
    <property type="match status" value="1"/>
</dbReference>
<dbReference type="InterPro" id="IPR001610">
    <property type="entry name" value="PAC"/>
</dbReference>
<dbReference type="Pfam" id="PF00072">
    <property type="entry name" value="Response_reg"/>
    <property type="match status" value="1"/>
</dbReference>
<keyword evidence="5 12" id="KW-0597">Phosphoprotein</keyword>
<evidence type="ECO:0000256" key="2">
    <source>
        <dbReference type="ARBA" id="ARBA00004496"/>
    </source>
</evidence>
<dbReference type="FunFam" id="1.10.287.130:FF:000002">
    <property type="entry name" value="Two-component osmosensing histidine kinase"/>
    <property type="match status" value="1"/>
</dbReference>
<keyword evidence="9" id="KW-0067">ATP-binding</keyword>
<dbReference type="InterPro" id="IPR004358">
    <property type="entry name" value="Sig_transdc_His_kin-like_C"/>
</dbReference>
<keyword evidence="6" id="KW-0808">Transferase</keyword>
<dbReference type="PRINTS" id="PR00344">
    <property type="entry name" value="BCTRLSENSOR"/>
</dbReference>
<evidence type="ECO:0000256" key="12">
    <source>
        <dbReference type="PROSITE-ProRule" id="PRU00169"/>
    </source>
</evidence>
<evidence type="ECO:0000313" key="18">
    <source>
        <dbReference type="EMBL" id="OIW26010.1"/>
    </source>
</evidence>
<dbReference type="GO" id="GO:0009365">
    <property type="term" value="C:protein histidine kinase complex"/>
    <property type="evidence" value="ECO:0007669"/>
    <property type="project" value="UniProtKB-ARBA"/>
</dbReference>
<keyword evidence="19" id="KW-1185">Reference proteome</keyword>
<keyword evidence="8" id="KW-0418">Kinase</keyword>
<evidence type="ECO:0000256" key="3">
    <source>
        <dbReference type="ARBA" id="ARBA00012438"/>
    </source>
</evidence>
<dbReference type="GO" id="GO:0005737">
    <property type="term" value="C:cytoplasm"/>
    <property type="evidence" value="ECO:0007669"/>
    <property type="project" value="UniProtKB-SubCell"/>
</dbReference>
<evidence type="ECO:0000259" key="15">
    <source>
        <dbReference type="PROSITE" id="PS50109"/>
    </source>
</evidence>
<dbReference type="InParanoid" id="A0A1J7JEJ3"/>
<dbReference type="Gene3D" id="3.30.565.10">
    <property type="entry name" value="Histidine kinase-like ATPase, C-terminal domain"/>
    <property type="match status" value="1"/>
</dbReference>
<dbReference type="STRING" id="1408157.A0A1J7JEJ3"/>
<evidence type="ECO:0000256" key="9">
    <source>
        <dbReference type="ARBA" id="ARBA00022840"/>
    </source>
</evidence>
<dbReference type="SMART" id="SM00448">
    <property type="entry name" value="REC"/>
    <property type="match status" value="1"/>
</dbReference>
<dbReference type="InterPro" id="IPR035965">
    <property type="entry name" value="PAS-like_dom_sf"/>
</dbReference>
<dbReference type="CDD" id="cd00082">
    <property type="entry name" value="HisKA"/>
    <property type="match status" value="1"/>
</dbReference>
<dbReference type="PANTHER" id="PTHR43047:SF74">
    <property type="entry name" value="HISTIDINE KINASE-RELATED"/>
    <property type="match status" value="1"/>
</dbReference>
<dbReference type="Gene3D" id="3.30.450.20">
    <property type="entry name" value="PAS domain"/>
    <property type="match status" value="2"/>
</dbReference>
<evidence type="ECO:0000256" key="10">
    <source>
        <dbReference type="ARBA" id="ARBA00023012"/>
    </source>
</evidence>
<evidence type="ECO:0000259" key="16">
    <source>
        <dbReference type="PROSITE" id="PS50110"/>
    </source>
</evidence>
<dbReference type="NCBIfam" id="TIGR00229">
    <property type="entry name" value="sensory_box"/>
    <property type="match status" value="1"/>
</dbReference>
<dbReference type="Pfam" id="PF08447">
    <property type="entry name" value="PAS_3"/>
    <property type="match status" value="1"/>
</dbReference>
<accession>A0A1J7JEJ3</accession>
<feature type="coiled-coil region" evidence="13">
    <location>
        <begin position="282"/>
        <end position="309"/>
    </location>
</feature>
<dbReference type="SMART" id="SM00086">
    <property type="entry name" value="PAC"/>
    <property type="match status" value="1"/>
</dbReference>
<evidence type="ECO:0000256" key="8">
    <source>
        <dbReference type="ARBA" id="ARBA00022777"/>
    </source>
</evidence>
<dbReference type="Pfam" id="PF00512">
    <property type="entry name" value="HisKA"/>
    <property type="match status" value="1"/>
</dbReference>
<protein>
    <recommendedName>
        <fullName evidence="3">histidine kinase</fullName>
        <ecNumber evidence="3">2.7.13.3</ecNumber>
    </recommendedName>
</protein>
<dbReference type="InterPro" id="IPR003661">
    <property type="entry name" value="HisK_dim/P_dom"/>
</dbReference>
<dbReference type="SUPFAM" id="SSF55874">
    <property type="entry name" value="ATPase domain of HSP90 chaperone/DNA topoisomerase II/histidine kinase"/>
    <property type="match status" value="1"/>
</dbReference>
<dbReference type="SMART" id="SM00091">
    <property type="entry name" value="PAS"/>
    <property type="match status" value="1"/>
</dbReference>
<evidence type="ECO:0000256" key="14">
    <source>
        <dbReference type="SAM" id="MobiDB-lite"/>
    </source>
</evidence>
<feature type="non-terminal residue" evidence="18">
    <location>
        <position position="802"/>
    </location>
</feature>
<dbReference type="GO" id="GO:0000155">
    <property type="term" value="F:phosphorelay sensor kinase activity"/>
    <property type="evidence" value="ECO:0007669"/>
    <property type="project" value="InterPro"/>
</dbReference>
<dbReference type="InterPro" id="IPR001789">
    <property type="entry name" value="Sig_transdc_resp-reg_receiver"/>
</dbReference>
<dbReference type="CDD" id="cd00130">
    <property type="entry name" value="PAS"/>
    <property type="match status" value="1"/>
</dbReference>
<keyword evidence="7" id="KW-0547">Nucleotide-binding</keyword>
<dbReference type="Proteomes" id="UP000182658">
    <property type="component" value="Unassembled WGS sequence"/>
</dbReference>
<dbReference type="InterPro" id="IPR013655">
    <property type="entry name" value="PAS_fold_3"/>
</dbReference>
<feature type="domain" description="PAS" evidence="17">
    <location>
        <begin position="22"/>
        <end position="92"/>
    </location>
</feature>
<dbReference type="InterPro" id="IPR036097">
    <property type="entry name" value="HisK_dim/P_sf"/>
</dbReference>
<dbReference type="SUPFAM" id="SSF55785">
    <property type="entry name" value="PYP-like sensor domain (PAS domain)"/>
    <property type="match status" value="1"/>
</dbReference>
<feature type="modified residue" description="4-aspartylphosphate" evidence="12">
    <location>
        <position position="681"/>
    </location>
</feature>
<evidence type="ECO:0000256" key="13">
    <source>
        <dbReference type="SAM" id="Coils"/>
    </source>
</evidence>
<dbReference type="GO" id="GO:0005524">
    <property type="term" value="F:ATP binding"/>
    <property type="evidence" value="ECO:0007669"/>
    <property type="project" value="UniProtKB-KW"/>
</dbReference>
<feature type="non-terminal residue" evidence="18">
    <location>
        <position position="1"/>
    </location>
</feature>
<dbReference type="InterPro" id="IPR005467">
    <property type="entry name" value="His_kinase_dom"/>
</dbReference>
<dbReference type="SUPFAM" id="SSF52172">
    <property type="entry name" value="CheY-like"/>
    <property type="match status" value="1"/>
</dbReference>
<dbReference type="GO" id="GO:0005886">
    <property type="term" value="C:plasma membrane"/>
    <property type="evidence" value="ECO:0007669"/>
    <property type="project" value="TreeGrafter"/>
</dbReference>
<evidence type="ECO:0000256" key="5">
    <source>
        <dbReference type="ARBA" id="ARBA00022553"/>
    </source>
</evidence>
<evidence type="ECO:0000256" key="11">
    <source>
        <dbReference type="ARBA" id="ARBA00054109"/>
    </source>
</evidence>
<feature type="domain" description="Histidine kinase" evidence="15">
    <location>
        <begin position="319"/>
        <end position="542"/>
    </location>
</feature>
<evidence type="ECO:0000256" key="4">
    <source>
        <dbReference type="ARBA" id="ARBA00022490"/>
    </source>
</evidence>
<feature type="domain" description="Response regulatory" evidence="16">
    <location>
        <begin position="626"/>
        <end position="752"/>
    </location>
</feature>
<evidence type="ECO:0000313" key="19">
    <source>
        <dbReference type="Proteomes" id="UP000182658"/>
    </source>
</evidence>
<dbReference type="PROSITE" id="PS50110">
    <property type="entry name" value="RESPONSE_REGULATORY"/>
    <property type="match status" value="1"/>
</dbReference>
<sequence>GTVTLPNAPNVEQMISRMKEEDEERFKTMCDAMPGLVWMTAPDGLTEFFNRRWYEYTGLTEEASIGRGWMRAVHPEDAPKADRLYQHSLKTGEPFVTEYRCRSKEGEWKWFITRALPFRSKETGKIERWLGTCTDANESIENRREVERTWQQLLTVISHAQVTVFQVDTQRRVTMLEGAMVEEVIGGHDFGPRWYAGRDMYTVFGELSRAGGRGGDERQARFLGPIEIILAGHPTEILQEEEIEGRFYRTRFLPIGVKDQDGQIRGTNIQGVIGVIGDVTELKSKEADLETQEREKRQLMASEAAAKEASKLKSQFLANMSHEIRTPITGVIGMAELLLDLHLGEEQREFTENIYRSANALLTVINDILDFSKVESGRLDVEEVQFSLSVIVRDVDKMLSFAAQRKNLDFSSDISDDVVNDLVVMGDPGRVRQIITNLLTNSIKFTNQGHVKFSVLKEKETKGTIEIKFVIEDTGIGIEEEVRKRLFVPFSQGDSSTARKFGGTGLGLTICKSLLDLMNGRITLESTIGSGTTATFWIPFKKPGGSNKDLVRIDPLSDRLQAELSVSGNSSEPDGLLGSIPPELASSGLLDGFKPPRGHRKTGSNVTPPAPPSTDALDREERSKIHILVVEDNAINQQIATKTIQKLGFSVSAAWNGKEALDYLTAAQEGKKRKPNIILMDVQMPVIDGYKCTHLLRYHLPHKTYVQDVPIVAMTASAIQGDREKCRKAGMDDYLAKPVKGNILERMLVRWTARTRPDLTTRSSHGSEMSDVECSNAGEHCDNSDIPCVEHDDDDFLDLRTP</sequence>
<dbReference type="InterPro" id="IPR000014">
    <property type="entry name" value="PAS"/>
</dbReference>
<dbReference type="Gene3D" id="1.10.287.130">
    <property type="match status" value="1"/>
</dbReference>
<comment type="subcellular location">
    <subcellularLocation>
        <location evidence="2">Cytoplasm</location>
    </subcellularLocation>
</comment>
<evidence type="ECO:0000256" key="6">
    <source>
        <dbReference type="ARBA" id="ARBA00022679"/>
    </source>
</evidence>
<comment type="catalytic activity">
    <reaction evidence="1">
        <text>ATP + protein L-histidine = ADP + protein N-phospho-L-histidine.</text>
        <dbReference type="EC" id="2.7.13.3"/>
    </reaction>
</comment>
<dbReference type="EMBL" id="KV875101">
    <property type="protein sequence ID" value="OIW26010.1"/>
    <property type="molecule type" value="Genomic_DNA"/>
</dbReference>
<dbReference type="InterPro" id="IPR003594">
    <property type="entry name" value="HATPase_dom"/>
</dbReference>
<dbReference type="SMART" id="SM00388">
    <property type="entry name" value="HisKA"/>
    <property type="match status" value="1"/>
</dbReference>
<dbReference type="InterPro" id="IPR036890">
    <property type="entry name" value="HATPase_C_sf"/>
</dbReference>
<name>A0A1J7JEJ3_9PEZI</name>
<dbReference type="InterPro" id="IPR011006">
    <property type="entry name" value="CheY-like_superfamily"/>
</dbReference>
<comment type="function">
    <text evidence="11">Involved in the control of the SAPK-dependent transcriptional response to peroxide stress. Regulates sty1 activity.</text>
</comment>
<organism evidence="18 19">
    <name type="scientific">Coniochaeta ligniaria NRRL 30616</name>
    <dbReference type="NCBI Taxonomy" id="1408157"/>
    <lineage>
        <taxon>Eukaryota</taxon>
        <taxon>Fungi</taxon>
        <taxon>Dikarya</taxon>
        <taxon>Ascomycota</taxon>
        <taxon>Pezizomycotina</taxon>
        <taxon>Sordariomycetes</taxon>
        <taxon>Sordariomycetidae</taxon>
        <taxon>Coniochaetales</taxon>
        <taxon>Coniochaetaceae</taxon>
        <taxon>Coniochaeta</taxon>
    </lineage>
</organism>
<proteinExistence type="predicted"/>
<dbReference type="Gene3D" id="3.40.50.2300">
    <property type="match status" value="1"/>
</dbReference>
<dbReference type="FunFam" id="3.30.565.10:FF:000010">
    <property type="entry name" value="Sensor histidine kinase RcsC"/>
    <property type="match status" value="1"/>
</dbReference>
<dbReference type="OrthoDB" id="60033at2759"/>
<dbReference type="AlphaFoldDB" id="A0A1J7JEJ3"/>